<dbReference type="InterPro" id="IPR006680">
    <property type="entry name" value="Amidohydro-rel"/>
</dbReference>
<feature type="binding site" evidence="11">
    <location>
        <position position="233"/>
    </location>
    <ligand>
        <name>substrate</name>
    </ligand>
</feature>
<evidence type="ECO:0000256" key="2">
    <source>
        <dbReference type="ARBA" id="ARBA00011899"/>
    </source>
</evidence>
<evidence type="ECO:0000256" key="9">
    <source>
        <dbReference type="PIRNR" id="PIRNR038994"/>
    </source>
</evidence>
<dbReference type="Gene3D" id="3.20.20.140">
    <property type="entry name" value="Metal-dependent hydrolases"/>
    <property type="match status" value="1"/>
</dbReference>
<feature type="binding site" evidence="12">
    <location>
        <position position="201"/>
    </location>
    <ligand>
        <name>Zn(2+)</name>
        <dbReference type="ChEBI" id="CHEBI:29105"/>
    </ligand>
</feature>
<feature type="binding site" evidence="11">
    <location>
        <position position="146"/>
    </location>
    <ligand>
        <name>substrate</name>
    </ligand>
</feature>
<evidence type="ECO:0000259" key="13">
    <source>
        <dbReference type="Pfam" id="PF01979"/>
    </source>
</evidence>
<evidence type="ECO:0000256" key="5">
    <source>
        <dbReference type="ARBA" id="ARBA00022801"/>
    </source>
</evidence>
<sequence length="390" mass="42132">MQYILTGTVCIGEELREDHYVLIEGEKIKEVGPVSNMPTSFSGEVLSYPKTMTIVPGFIDVHIHGAGGADAMDATPDALNKIAQHLVKEGTTAFLATTMTQSKQAIEVALKNAGEFIHSTENRTGQAEIIGIHLEGPFIHPKRKGAQPEEFILLPSPSQFDEWQELAQNTIRIVTLAPDQENGIALVKHLAEHGVIASIGHSDANFQDVVAAVEAGASHVTHLFNGMRGLHHREPGTAGGALLLKELTVELIADGIHVHPKMIDLVFRLKDLDHAVLITDSMRAKWLPDGESELGGQKVFVSDGKATLEDGTLAGSILKLNQGVKHVMKFANLTLPEVVKLVTMNPAKELGLHHRKGSIEAGKDADLVVLNEKYDPILTICRGGIAFKGE</sequence>
<dbReference type="MEROPS" id="M38.983"/>
<evidence type="ECO:0000313" key="15">
    <source>
        <dbReference type="Proteomes" id="UP000040576"/>
    </source>
</evidence>
<keyword evidence="6 9" id="KW-0119">Carbohydrate metabolism</keyword>
<gene>
    <name evidence="14" type="primary">nagA</name>
    <name evidence="14" type="ORF">BT1A1_3073</name>
</gene>
<dbReference type="InterPro" id="IPR011059">
    <property type="entry name" value="Metal-dep_hydrolase_composite"/>
</dbReference>
<dbReference type="PANTHER" id="PTHR11113">
    <property type="entry name" value="N-ACETYLGLUCOSAMINE-6-PHOSPHATE DEACETYLASE"/>
    <property type="match status" value="1"/>
</dbReference>
<keyword evidence="5 9" id="KW-0378">Hydrolase</keyword>
<evidence type="ECO:0000256" key="11">
    <source>
        <dbReference type="PIRSR" id="PIRSR038994-2"/>
    </source>
</evidence>
<dbReference type="GO" id="GO:0006046">
    <property type="term" value="P:N-acetylglucosamine catabolic process"/>
    <property type="evidence" value="ECO:0007669"/>
    <property type="project" value="TreeGrafter"/>
</dbReference>
<evidence type="ECO:0000256" key="3">
    <source>
        <dbReference type="ARBA" id="ARBA00018029"/>
    </source>
</evidence>
<evidence type="ECO:0000256" key="1">
    <source>
        <dbReference type="ARBA" id="ARBA00010716"/>
    </source>
</evidence>
<dbReference type="AlphaFoldDB" id="A0A090J4Q7"/>
<dbReference type="FunFam" id="3.20.20.140:FF:000004">
    <property type="entry name" value="N-acetylglucosamine-6-phosphate deacetylase"/>
    <property type="match status" value="1"/>
</dbReference>
<comment type="pathway">
    <text evidence="8">Amino-sugar metabolism; N-acetylneuraminate degradation; D-fructose 6-phosphate from N-acetylneuraminate: step 4/5.</text>
</comment>
<reference evidence="14 15" key="1">
    <citation type="submission" date="2014-07" db="EMBL/GenBank/DDBJ databases">
        <authorList>
            <person name="Wibberg Daniel"/>
        </authorList>
    </citation>
    <scope>NUCLEOTIDE SEQUENCE [LARGE SCALE GENOMIC DNA]</scope>
</reference>
<feature type="binding site" evidence="11">
    <location>
        <begin position="313"/>
        <end position="315"/>
    </location>
    <ligand>
        <name>substrate</name>
    </ligand>
</feature>
<dbReference type="InterPro" id="IPR003764">
    <property type="entry name" value="GlcNAc_6-P_deAcase"/>
</dbReference>
<feature type="binding site" evidence="11">
    <location>
        <position position="257"/>
    </location>
    <ligand>
        <name>substrate</name>
    </ligand>
</feature>
<dbReference type="Gene3D" id="2.30.40.10">
    <property type="entry name" value="Urease, subunit C, domain 1"/>
    <property type="match status" value="1"/>
</dbReference>
<dbReference type="PANTHER" id="PTHR11113:SF14">
    <property type="entry name" value="N-ACETYLGLUCOSAMINE-6-PHOSPHATE DEACETYLASE"/>
    <property type="match status" value="1"/>
</dbReference>
<dbReference type="EC" id="3.5.1.25" evidence="2"/>
<evidence type="ECO:0000256" key="6">
    <source>
        <dbReference type="ARBA" id="ARBA00023277"/>
    </source>
</evidence>
<evidence type="ECO:0000256" key="7">
    <source>
        <dbReference type="ARBA" id="ARBA00047647"/>
    </source>
</evidence>
<comment type="catalytic activity">
    <reaction evidence="7">
        <text>N-acetyl-D-glucosamine 6-phosphate + H2O = D-glucosamine 6-phosphate + acetate</text>
        <dbReference type="Rhea" id="RHEA:22936"/>
        <dbReference type="ChEBI" id="CHEBI:15377"/>
        <dbReference type="ChEBI" id="CHEBI:30089"/>
        <dbReference type="ChEBI" id="CHEBI:57513"/>
        <dbReference type="ChEBI" id="CHEBI:58725"/>
        <dbReference type="EC" id="3.5.1.25"/>
    </reaction>
</comment>
<dbReference type="Pfam" id="PF01979">
    <property type="entry name" value="Amidohydro_1"/>
    <property type="match status" value="1"/>
</dbReference>
<feature type="binding site" evidence="11">
    <location>
        <begin position="225"/>
        <end position="226"/>
    </location>
    <ligand>
        <name>substrate</name>
    </ligand>
</feature>
<dbReference type="PIRSF" id="PIRSF038994">
    <property type="entry name" value="NagA"/>
    <property type="match status" value="1"/>
</dbReference>
<evidence type="ECO:0000313" key="14">
    <source>
        <dbReference type="EMBL" id="CEE02860.1"/>
    </source>
</evidence>
<organism evidence="14 15">
    <name type="scientific">Caldibacillus thermoamylovorans</name>
    <dbReference type="NCBI Taxonomy" id="35841"/>
    <lineage>
        <taxon>Bacteria</taxon>
        <taxon>Bacillati</taxon>
        <taxon>Bacillota</taxon>
        <taxon>Bacilli</taxon>
        <taxon>Bacillales</taxon>
        <taxon>Bacillaceae</taxon>
        <taxon>Caldibacillus</taxon>
    </lineage>
</organism>
<dbReference type="SUPFAM" id="SSF51556">
    <property type="entry name" value="Metallo-dependent hydrolases"/>
    <property type="match status" value="1"/>
</dbReference>
<evidence type="ECO:0000256" key="10">
    <source>
        <dbReference type="PIRSR" id="PIRSR038994-1"/>
    </source>
</evidence>
<dbReference type="NCBIfam" id="TIGR00221">
    <property type="entry name" value="nagA"/>
    <property type="match status" value="1"/>
</dbReference>
<feature type="domain" description="Amidohydrolase-related" evidence="13">
    <location>
        <begin position="53"/>
        <end position="383"/>
    </location>
</feature>
<feature type="binding site" evidence="12">
    <location>
        <position position="222"/>
    </location>
    <ligand>
        <name>Zn(2+)</name>
        <dbReference type="ChEBI" id="CHEBI:29105"/>
    </ligand>
</feature>
<name>A0A090J4Q7_9BACI</name>
<dbReference type="CDD" id="cd00854">
    <property type="entry name" value="NagA"/>
    <property type="match status" value="1"/>
</dbReference>
<evidence type="ECO:0000256" key="4">
    <source>
        <dbReference type="ARBA" id="ARBA00022723"/>
    </source>
</evidence>
<comment type="similarity">
    <text evidence="1 9">Belongs to the metallo-dependent hydrolases superfamily. NagA family.</text>
</comment>
<dbReference type="RefSeq" id="WP_034772769.1">
    <property type="nucleotide sequence ID" value="NZ_CCRF01000089.1"/>
</dbReference>
<accession>A0A090J4Q7</accession>
<dbReference type="Proteomes" id="UP000040576">
    <property type="component" value="Unassembled WGS sequence"/>
</dbReference>
<proteinExistence type="inferred from homology"/>
<dbReference type="SUPFAM" id="SSF51338">
    <property type="entry name" value="Composite domain of metallo-dependent hydrolases"/>
    <property type="match status" value="1"/>
</dbReference>
<feature type="binding site" evidence="12">
    <location>
        <position position="135"/>
    </location>
    <ligand>
        <name>Zn(2+)</name>
        <dbReference type="ChEBI" id="CHEBI:29105"/>
    </ligand>
</feature>
<dbReference type="GO" id="GO:0046872">
    <property type="term" value="F:metal ion binding"/>
    <property type="evidence" value="ECO:0007669"/>
    <property type="project" value="UniProtKB-KW"/>
</dbReference>
<comment type="cofactor">
    <cofactor evidence="12">
        <name>a divalent metal cation</name>
        <dbReference type="ChEBI" id="CHEBI:60240"/>
    </cofactor>
    <text evidence="12">Binds 1 divalent metal cation per subunit.</text>
</comment>
<evidence type="ECO:0000256" key="8">
    <source>
        <dbReference type="ARBA" id="ARBA00060590"/>
    </source>
</evidence>
<feature type="active site" description="Proton donor/acceptor" evidence="10">
    <location>
        <position position="280"/>
    </location>
</feature>
<protein>
    <recommendedName>
        <fullName evidence="3">N-acetylglucosamine-6-phosphate deacetylase</fullName>
        <ecNumber evidence="2">3.5.1.25</ecNumber>
    </recommendedName>
</protein>
<keyword evidence="15" id="KW-1185">Reference proteome</keyword>
<keyword evidence="4 12" id="KW-0479">Metal-binding</keyword>
<dbReference type="GO" id="GO:0008448">
    <property type="term" value="F:N-acetylglucosamine-6-phosphate deacetylase activity"/>
    <property type="evidence" value="ECO:0007669"/>
    <property type="project" value="UniProtKB-EC"/>
</dbReference>
<evidence type="ECO:0000256" key="12">
    <source>
        <dbReference type="PIRSR" id="PIRSR038994-3"/>
    </source>
</evidence>
<dbReference type="InterPro" id="IPR032466">
    <property type="entry name" value="Metal_Hydrolase"/>
</dbReference>
<dbReference type="EMBL" id="CCRF01000089">
    <property type="protein sequence ID" value="CEE02860.1"/>
    <property type="molecule type" value="Genomic_DNA"/>
</dbReference>